<dbReference type="EMBL" id="BAAAFH010000011">
    <property type="protein sequence ID" value="GAA0875254.1"/>
    <property type="molecule type" value="Genomic_DNA"/>
</dbReference>
<sequence length="594" mass="67728">MKYLSLLVAILTGVVVSAQSVLYKLGMSKPQTHYFEVEMILTDFKTETLDLKMPVWAPGSYLVREFPSNVNLVKAYDEKGNALQINKTDKNTWKVEAGKAKKVRVNYEVYAFDLTVRTSFLDLTHGYINGTSVFMYVDGFKELPGDLIITPHYSFKKVTTALPKRSEQVAADGTFLYRFDTFDQLVDCPIEIGNQIEFSFTAAGIPHHVAIYGEGNYNIERLKHDMAKIVESTTNIFGFNPNDEYWFIIHNTTNGGGGLEHTNSTTLNVRRWSYEGSSYLGFLSLVAHEYFHLWNVKRLRPIELGPFDYDKENYTSLLWVMEGFTSYYDELILRRAGFYSEDEYLNKLFATLNAVENQPGNKIQPVAHASFDAWIKAYRPNENSYNTTISYYSKGQLIGLVCDAMIIDATNGKKSLDDFMQVMYDKYYVKAKRGFTEDEFKKEMEAIVGKKLDQFFEDYIHGTKTIDYNKYLSMVGLRVTNNGTPEPFFGTSLSEDNGKLMVKRVQSGSAAEAAGVSANDEILAVNGFRASQKGFSDYLGSLMMGDAFKLLVSRDDVLMELDAYMGEIIRAQYRPALIDEAKKEKLLRYWLREK</sequence>
<dbReference type="InterPro" id="IPR001478">
    <property type="entry name" value="PDZ"/>
</dbReference>
<dbReference type="SUPFAM" id="SSF50156">
    <property type="entry name" value="PDZ domain-like"/>
    <property type="match status" value="1"/>
</dbReference>
<dbReference type="Gene3D" id="1.10.390.10">
    <property type="entry name" value="Neutral Protease Domain 2"/>
    <property type="match status" value="1"/>
</dbReference>
<dbReference type="Pfam" id="PF13180">
    <property type="entry name" value="PDZ_2"/>
    <property type="match status" value="1"/>
</dbReference>
<dbReference type="PROSITE" id="PS50106">
    <property type="entry name" value="PDZ"/>
    <property type="match status" value="1"/>
</dbReference>
<dbReference type="Pfam" id="PF05299">
    <property type="entry name" value="Peptidase_M61"/>
    <property type="match status" value="1"/>
</dbReference>
<dbReference type="SUPFAM" id="SSF55486">
    <property type="entry name" value="Metalloproteases ('zincins'), catalytic domain"/>
    <property type="match status" value="1"/>
</dbReference>
<evidence type="ECO:0000313" key="2">
    <source>
        <dbReference type="EMBL" id="GAA0875254.1"/>
    </source>
</evidence>
<dbReference type="InterPro" id="IPR027268">
    <property type="entry name" value="Peptidase_M4/M1_CTD_sf"/>
</dbReference>
<dbReference type="Gene3D" id="2.60.40.3650">
    <property type="match status" value="1"/>
</dbReference>
<dbReference type="InterPro" id="IPR036034">
    <property type="entry name" value="PDZ_sf"/>
</dbReference>
<evidence type="ECO:0000259" key="1">
    <source>
        <dbReference type="PROSITE" id="PS50106"/>
    </source>
</evidence>
<dbReference type="InterPro" id="IPR040756">
    <property type="entry name" value="Peptidase_M61_N"/>
</dbReference>
<name>A0ABP3Y0Z4_9FLAO</name>
<protein>
    <submittedName>
        <fullName evidence="2">PDZ domain-containing protein</fullName>
    </submittedName>
</protein>
<dbReference type="Pfam" id="PF17899">
    <property type="entry name" value="Peptidase_M61_N"/>
    <property type="match status" value="1"/>
</dbReference>
<dbReference type="Gene3D" id="2.30.42.10">
    <property type="match status" value="1"/>
</dbReference>
<dbReference type="InterPro" id="IPR007963">
    <property type="entry name" value="Peptidase_M61_catalytic"/>
</dbReference>
<dbReference type="SMART" id="SM00228">
    <property type="entry name" value="PDZ"/>
    <property type="match status" value="1"/>
</dbReference>
<gene>
    <name evidence="2" type="ORF">GCM10009118_16630</name>
</gene>
<evidence type="ECO:0000313" key="3">
    <source>
        <dbReference type="Proteomes" id="UP001501126"/>
    </source>
</evidence>
<accession>A0ABP3Y0Z4</accession>
<comment type="caution">
    <text evidence="2">The sequence shown here is derived from an EMBL/GenBank/DDBJ whole genome shotgun (WGS) entry which is preliminary data.</text>
</comment>
<dbReference type="Proteomes" id="UP001501126">
    <property type="component" value="Unassembled WGS sequence"/>
</dbReference>
<reference evidence="3" key="1">
    <citation type="journal article" date="2019" name="Int. J. Syst. Evol. Microbiol.">
        <title>The Global Catalogue of Microorganisms (GCM) 10K type strain sequencing project: providing services to taxonomists for standard genome sequencing and annotation.</title>
        <authorList>
            <consortium name="The Broad Institute Genomics Platform"/>
            <consortium name="The Broad Institute Genome Sequencing Center for Infectious Disease"/>
            <person name="Wu L."/>
            <person name="Ma J."/>
        </authorList>
    </citation>
    <scope>NUCLEOTIDE SEQUENCE [LARGE SCALE GENOMIC DNA]</scope>
    <source>
        <strain evidence="3">JCM 16083</strain>
    </source>
</reference>
<feature type="domain" description="PDZ" evidence="1">
    <location>
        <begin position="474"/>
        <end position="527"/>
    </location>
</feature>
<dbReference type="PIRSF" id="PIRSF016493">
    <property type="entry name" value="Glycyl_aminpptds"/>
    <property type="match status" value="1"/>
</dbReference>
<organism evidence="2 3">
    <name type="scientific">Wandonia haliotis</name>
    <dbReference type="NCBI Taxonomy" id="574963"/>
    <lineage>
        <taxon>Bacteria</taxon>
        <taxon>Pseudomonadati</taxon>
        <taxon>Bacteroidota</taxon>
        <taxon>Flavobacteriia</taxon>
        <taxon>Flavobacteriales</taxon>
        <taxon>Crocinitomicaceae</taxon>
        <taxon>Wandonia</taxon>
    </lineage>
</organism>
<dbReference type="RefSeq" id="WP_343786540.1">
    <property type="nucleotide sequence ID" value="NZ_BAAAFH010000011.1"/>
</dbReference>
<keyword evidence="3" id="KW-1185">Reference proteome</keyword>
<dbReference type="InterPro" id="IPR024191">
    <property type="entry name" value="Peptidase_M61"/>
</dbReference>
<proteinExistence type="predicted"/>